<sequence length="270" mass="31368">MEDNLFGQDWEIEPAGGETGKAFVAVHEDEKFFLKRNSSPFLAALSVENIVPKLIWTRRVENGDVITAQKWINNGQTLRATEMREPRVAKLLGKIHQSDALRDMLQRIEKKEYSCGQLLATVTGYVDKLGQPDSLVAQAYQYLIEHVDALREEPHVVCHGDVNHNNWLLSEQEELYLVDWDGAMLADPANDLGVLLYQYVPYGEWERWLLEYGQTLTCEFYLRLKWFSICQVLMAMNWQFEHSRAPELARLELLLRKIMEDEEVYVTLCE</sequence>
<dbReference type="PANTHER" id="PTHR40086:SF1">
    <property type="entry name" value="CELL CYCLE REGULATOR CCRZ"/>
    <property type="match status" value="1"/>
</dbReference>
<evidence type="ECO:0000313" key="3">
    <source>
        <dbReference type="Proteomes" id="UP000535908"/>
    </source>
</evidence>
<dbReference type="Pfam" id="PF01636">
    <property type="entry name" value="APH"/>
    <property type="match status" value="1"/>
</dbReference>
<keyword evidence="2" id="KW-0808">Transferase</keyword>
<gene>
    <name evidence="2" type="ORF">HCA69_00125</name>
</gene>
<dbReference type="SUPFAM" id="SSF56112">
    <property type="entry name" value="Protein kinase-like (PK-like)"/>
    <property type="match status" value="1"/>
</dbReference>
<dbReference type="EMBL" id="JAARWN010000001">
    <property type="protein sequence ID" value="MBC1934749.1"/>
    <property type="molecule type" value="Genomic_DNA"/>
</dbReference>
<name>A0A7X1CN85_9LIST</name>
<organism evidence="2 3">
    <name type="scientific">Listeria grandensis</name>
    <dbReference type="NCBI Taxonomy" id="1494963"/>
    <lineage>
        <taxon>Bacteria</taxon>
        <taxon>Bacillati</taxon>
        <taxon>Bacillota</taxon>
        <taxon>Bacilli</taxon>
        <taxon>Bacillales</taxon>
        <taxon>Listeriaceae</taxon>
        <taxon>Listeria</taxon>
    </lineage>
</organism>
<dbReference type="PANTHER" id="PTHR40086">
    <property type="entry name" value="PHOSPHOTRANSFERASE YTMP-RELATED"/>
    <property type="match status" value="1"/>
</dbReference>
<dbReference type="InterPro" id="IPR011009">
    <property type="entry name" value="Kinase-like_dom_sf"/>
</dbReference>
<protein>
    <submittedName>
        <fullName evidence="2">Phosphotransferase family protein</fullName>
    </submittedName>
</protein>
<accession>A0A7X1CN85</accession>
<reference evidence="2 3" key="1">
    <citation type="submission" date="2020-03" db="EMBL/GenBank/DDBJ databases">
        <title>Soil Listeria distribution.</title>
        <authorList>
            <person name="Liao J."/>
            <person name="Wiedmann M."/>
        </authorList>
    </citation>
    <scope>NUCLEOTIDE SEQUENCE [LARGE SCALE GENOMIC DNA]</scope>
    <source>
        <strain evidence="2 3">FSL L7-0741</strain>
    </source>
</reference>
<dbReference type="RefSeq" id="WP_185409242.1">
    <property type="nucleotide sequence ID" value="NZ_JAARRE010000002.1"/>
</dbReference>
<dbReference type="InterPro" id="IPR002575">
    <property type="entry name" value="Aminoglycoside_PTrfase"/>
</dbReference>
<proteinExistence type="predicted"/>
<comment type="caution">
    <text evidence="2">The sequence shown here is derived from an EMBL/GenBank/DDBJ whole genome shotgun (WGS) entry which is preliminary data.</text>
</comment>
<dbReference type="GO" id="GO:0016740">
    <property type="term" value="F:transferase activity"/>
    <property type="evidence" value="ECO:0007669"/>
    <property type="project" value="UniProtKB-KW"/>
</dbReference>
<dbReference type="InterPro" id="IPR052077">
    <property type="entry name" value="CcrZ_PhaseVar_Mediator"/>
</dbReference>
<dbReference type="Gene3D" id="3.90.1200.10">
    <property type="match status" value="1"/>
</dbReference>
<evidence type="ECO:0000313" key="2">
    <source>
        <dbReference type="EMBL" id="MBC1934749.1"/>
    </source>
</evidence>
<dbReference type="AlphaFoldDB" id="A0A7X1CN85"/>
<feature type="domain" description="Aminoglycoside phosphotransferase" evidence="1">
    <location>
        <begin position="41"/>
        <end position="217"/>
    </location>
</feature>
<evidence type="ECO:0000259" key="1">
    <source>
        <dbReference type="Pfam" id="PF01636"/>
    </source>
</evidence>
<dbReference type="Proteomes" id="UP000535908">
    <property type="component" value="Unassembled WGS sequence"/>
</dbReference>